<evidence type="ECO:0000256" key="3">
    <source>
        <dbReference type="SAM" id="MobiDB-lite"/>
    </source>
</evidence>
<dbReference type="GO" id="GO:0005634">
    <property type="term" value="C:nucleus"/>
    <property type="evidence" value="ECO:0007669"/>
    <property type="project" value="UniProtKB-SubCell"/>
</dbReference>
<reference evidence="4" key="1">
    <citation type="journal article" date="2021" name="Nat. Commun.">
        <title>Genetic determinants of endophytism in the Arabidopsis root mycobiome.</title>
        <authorList>
            <person name="Mesny F."/>
            <person name="Miyauchi S."/>
            <person name="Thiergart T."/>
            <person name="Pickel B."/>
            <person name="Atanasova L."/>
            <person name="Karlsson M."/>
            <person name="Huettel B."/>
            <person name="Barry K.W."/>
            <person name="Haridas S."/>
            <person name="Chen C."/>
            <person name="Bauer D."/>
            <person name="Andreopoulos W."/>
            <person name="Pangilinan J."/>
            <person name="LaButti K."/>
            <person name="Riley R."/>
            <person name="Lipzen A."/>
            <person name="Clum A."/>
            <person name="Drula E."/>
            <person name="Henrissat B."/>
            <person name="Kohler A."/>
            <person name="Grigoriev I.V."/>
            <person name="Martin F.M."/>
            <person name="Hacquard S."/>
        </authorList>
    </citation>
    <scope>NUCLEOTIDE SEQUENCE</scope>
    <source>
        <strain evidence="4">MPI-CAGE-AT-0147</strain>
    </source>
</reference>
<gene>
    <name evidence="4" type="ORF">EDB81DRAFT_924244</name>
</gene>
<feature type="region of interest" description="Disordered" evidence="3">
    <location>
        <begin position="1"/>
        <end position="51"/>
    </location>
</feature>
<accession>A0A9P9JGS8</accession>
<comment type="caution">
    <text evidence="4">The sequence shown here is derived from an EMBL/GenBank/DDBJ whole genome shotgun (WGS) entry which is preliminary data.</text>
</comment>
<proteinExistence type="predicted"/>
<dbReference type="PANTHER" id="PTHR37534:SF46">
    <property type="entry name" value="ZN(II)2CYS6 TRANSCRIPTION FACTOR (EUROFUNG)"/>
    <property type="match status" value="1"/>
</dbReference>
<evidence type="ECO:0000256" key="1">
    <source>
        <dbReference type="ARBA" id="ARBA00004123"/>
    </source>
</evidence>
<dbReference type="AlphaFoldDB" id="A0A9P9JGS8"/>
<dbReference type="InterPro" id="IPR021858">
    <property type="entry name" value="Fun_TF"/>
</dbReference>
<dbReference type="PANTHER" id="PTHR37534">
    <property type="entry name" value="TRANSCRIPTIONAL ACTIVATOR PROTEIN UGA3"/>
    <property type="match status" value="1"/>
</dbReference>
<keyword evidence="2" id="KW-0539">Nucleus</keyword>
<dbReference type="OrthoDB" id="648861at2759"/>
<protein>
    <submittedName>
        <fullName evidence="4">Uncharacterized protein</fullName>
    </submittedName>
</protein>
<sequence length="504" mass="55303">MKLSCSYPDPSGAAKRARRRRTADYDNSLAPGAEYAHPLAQQPLPSSEGSAGEAIAASLHMHLSPPWWSSLDFLGEGLVDVDWAVLGAETNQAPDGSPPPGPRDDVQNGLYPHGARPGAPVPGSIVPLSPATAAPERCRNVTLVHQDRELMHHFTTTMVHFCILKNCLQDNLYNFILNNLGLYHQSLFDAMMAWSALHLAHTRQKSKHGAEARYQRAYTELLEDLEDTVPPSLILTTIWFLLQYQLIVAEGVSKFCELINLAANVVKSEFDRDDAASAISRVGPVGSLVLVWMSVRDNQTSYLGLGGRRLGCLKMYLHIYDLIDKASIAQDSPPLANCAPGPSLTRDSPAEMQACMRLSPRNVTVAGQINILGRRCMAVVGSSAWDSVRASLTILQDEAELDESPAAKAALAVAKGNLAAMPRVTPICYNRMLLLGGYYICLIQYNTYRLQSFDVPELFRPEECADRIIRICQRVSCEQPNSPQGIWPTHIFIAGITAKDPVYQ</sequence>
<evidence type="ECO:0000313" key="4">
    <source>
        <dbReference type="EMBL" id="KAH7160987.1"/>
    </source>
</evidence>
<keyword evidence="5" id="KW-1185">Reference proteome</keyword>
<name>A0A9P9JGS8_9HYPO</name>
<dbReference type="Pfam" id="PF11951">
    <property type="entry name" value="Fungal_trans_2"/>
    <property type="match status" value="1"/>
</dbReference>
<organism evidence="4 5">
    <name type="scientific">Dactylonectria macrodidyma</name>
    <dbReference type="NCBI Taxonomy" id="307937"/>
    <lineage>
        <taxon>Eukaryota</taxon>
        <taxon>Fungi</taxon>
        <taxon>Dikarya</taxon>
        <taxon>Ascomycota</taxon>
        <taxon>Pezizomycotina</taxon>
        <taxon>Sordariomycetes</taxon>
        <taxon>Hypocreomycetidae</taxon>
        <taxon>Hypocreales</taxon>
        <taxon>Nectriaceae</taxon>
        <taxon>Dactylonectria</taxon>
    </lineage>
</organism>
<comment type="subcellular location">
    <subcellularLocation>
        <location evidence="1">Nucleus</location>
    </subcellularLocation>
</comment>
<evidence type="ECO:0000256" key="2">
    <source>
        <dbReference type="ARBA" id="ARBA00023242"/>
    </source>
</evidence>
<dbReference type="Proteomes" id="UP000738349">
    <property type="component" value="Unassembled WGS sequence"/>
</dbReference>
<dbReference type="EMBL" id="JAGMUV010000004">
    <property type="protein sequence ID" value="KAH7160987.1"/>
    <property type="molecule type" value="Genomic_DNA"/>
</dbReference>
<evidence type="ECO:0000313" key="5">
    <source>
        <dbReference type="Proteomes" id="UP000738349"/>
    </source>
</evidence>
<feature type="region of interest" description="Disordered" evidence="3">
    <location>
        <begin position="89"/>
        <end position="128"/>
    </location>
</feature>